<sequence length="236" mass="26597">MACSCVRRGLLDQVKNTFFKNTKSGPSLNKWVPLLITHRIDGRLNFTISSLKPDTLDYVAPARINPQLYPPPYDYALIFASASSYGDVCSLKDSAGYSFLSEKEKKWADQVVSDLLCEIEQEWKKYKSKKLPNLTINKQEAYLHLDGKADPDQYVYITCLVMPIIVQETKVLCLDDKTQAFTSMIEKNIKFNGSEFAPPHICCTSMKEVKVLAPVPVLKPIISFSDIVKKSNKSTS</sequence>
<reference evidence="1" key="1">
    <citation type="journal article" date="2020" name="Sci. Rep.">
        <title>A novel Asfarvirus-like virus identified as a potential cause of mass mortality of abalone.</title>
        <authorList>
            <person name="Matsuyama T."/>
            <person name="Takano T."/>
            <person name="Nishiki I."/>
            <person name="Fujiwara A."/>
            <person name="Kiryu I."/>
            <person name="Inada M."/>
            <person name="Sakai T."/>
            <person name="Terashima S."/>
            <person name="Matsuura Y."/>
            <person name="Isowa K."/>
            <person name="Nakayasu C."/>
        </authorList>
    </citation>
    <scope>NUCLEOTIDE SEQUENCE</scope>
</reference>
<dbReference type="EMBL" id="LC506465">
    <property type="protein sequence ID" value="BBO53990.1"/>
    <property type="molecule type" value="Genomic_DNA"/>
</dbReference>
<evidence type="ECO:0000313" key="1">
    <source>
        <dbReference type="EMBL" id="BBO53990.1"/>
    </source>
</evidence>
<organism evidence="1">
    <name type="scientific">Abalone asfa-like virus</name>
    <dbReference type="NCBI Taxonomy" id="2839893"/>
    <lineage>
        <taxon>Viruses</taxon>
        <taxon>Varidnaviria</taxon>
        <taxon>Bamfordvirae</taxon>
        <taxon>Nucleocytoviricota</taxon>
        <taxon>Pokkesviricetes</taxon>
        <taxon>Asfuvirales</taxon>
        <taxon>Asfarviridae</taxon>
    </lineage>
</organism>
<proteinExistence type="predicted"/>
<protein>
    <submittedName>
        <fullName evidence="1">Uncharacterized protein</fullName>
    </submittedName>
</protein>
<accession>A0A5K7XZ66</accession>
<name>A0A5K7XZ66_9VIRU</name>